<evidence type="ECO:0000256" key="4">
    <source>
        <dbReference type="ARBA" id="ARBA00023136"/>
    </source>
</evidence>
<feature type="compositionally biased region" description="Acidic residues" evidence="5">
    <location>
        <begin position="195"/>
        <end position="245"/>
    </location>
</feature>
<organism evidence="7 8">
    <name type="scientific">Diatrype stigma</name>
    <dbReference type="NCBI Taxonomy" id="117547"/>
    <lineage>
        <taxon>Eukaryota</taxon>
        <taxon>Fungi</taxon>
        <taxon>Dikarya</taxon>
        <taxon>Ascomycota</taxon>
        <taxon>Pezizomycotina</taxon>
        <taxon>Sordariomycetes</taxon>
        <taxon>Xylariomycetidae</taxon>
        <taxon>Xylariales</taxon>
        <taxon>Diatrypaceae</taxon>
        <taxon>Diatrype</taxon>
    </lineage>
</organism>
<dbReference type="Pfam" id="PF03547">
    <property type="entry name" value="Mem_trans"/>
    <property type="match status" value="1"/>
</dbReference>
<dbReference type="Proteomes" id="UP001320420">
    <property type="component" value="Unassembled WGS sequence"/>
</dbReference>
<evidence type="ECO:0000313" key="8">
    <source>
        <dbReference type="Proteomes" id="UP001320420"/>
    </source>
</evidence>
<keyword evidence="4 6" id="KW-0472">Membrane</keyword>
<reference evidence="7 8" key="1">
    <citation type="submission" date="2024-02" db="EMBL/GenBank/DDBJ databases">
        <title>De novo assembly and annotation of 12 fungi associated with fruit tree decline syndrome in Ontario, Canada.</title>
        <authorList>
            <person name="Sulman M."/>
            <person name="Ellouze W."/>
            <person name="Ilyukhin E."/>
        </authorList>
    </citation>
    <scope>NUCLEOTIDE SEQUENCE [LARGE SCALE GENOMIC DNA]</scope>
    <source>
        <strain evidence="7 8">M11/M66-122</strain>
    </source>
</reference>
<evidence type="ECO:0000256" key="1">
    <source>
        <dbReference type="ARBA" id="ARBA00004141"/>
    </source>
</evidence>
<dbReference type="GO" id="GO:0055085">
    <property type="term" value="P:transmembrane transport"/>
    <property type="evidence" value="ECO:0007669"/>
    <property type="project" value="InterPro"/>
</dbReference>
<dbReference type="AlphaFoldDB" id="A0AAN9UZL2"/>
<feature type="transmembrane region" description="Helical" evidence="6">
    <location>
        <begin position="6"/>
        <end position="34"/>
    </location>
</feature>
<dbReference type="PANTHER" id="PTHR31794:SF4">
    <property type="entry name" value="AUXIN EFFLUX TRANSPORTER FAMILY PROTEIN (EUROFUNG)"/>
    <property type="match status" value="1"/>
</dbReference>
<evidence type="ECO:0000256" key="2">
    <source>
        <dbReference type="ARBA" id="ARBA00022692"/>
    </source>
</evidence>
<keyword evidence="3 6" id="KW-1133">Transmembrane helix</keyword>
<evidence type="ECO:0000256" key="6">
    <source>
        <dbReference type="SAM" id="Phobius"/>
    </source>
</evidence>
<feature type="transmembrane region" description="Helical" evidence="6">
    <location>
        <begin position="72"/>
        <end position="97"/>
    </location>
</feature>
<sequence>MSAGVLIPFVGALQASVSVLLTILSGVVAAQFGLLSTGSAEEVSRLCVKLLLPCLLISNLGSELHLETVVRYVPIIIWAALYTILSIAIGQAVAAAFRLPKWVVPMVSFNNTESLPLLLLQSLSTTGVLASLVGPGDEDDGIERARSYFLACSVITNTIAFGQGPQLLTTSSRDSAVVRAFRRITTGSSNRPEPEQEQEQSQDNSDSNEDPESQQTDGQEDEEQDGNDGDGEDSGEDDADADADSGNEQTSLLPQKVQRSGRAVRDSVAPRVSRWLGAAPAPVRKALAALRTFVNPPFVGAVIGVVIGVSPPLHRLFFADMSEGGYRKQKIKNKINRLFSFS</sequence>
<dbReference type="EMBL" id="JAKJXP020000005">
    <property type="protein sequence ID" value="KAK7756821.1"/>
    <property type="molecule type" value="Genomic_DNA"/>
</dbReference>
<evidence type="ECO:0000256" key="5">
    <source>
        <dbReference type="SAM" id="MobiDB-lite"/>
    </source>
</evidence>
<proteinExistence type="predicted"/>
<protein>
    <submittedName>
        <fullName evidence="7">Uncharacterized protein</fullName>
    </submittedName>
</protein>
<gene>
    <name evidence="7" type="ORF">SLS62_001266</name>
</gene>
<dbReference type="GO" id="GO:0016020">
    <property type="term" value="C:membrane"/>
    <property type="evidence" value="ECO:0007669"/>
    <property type="project" value="UniProtKB-SubCell"/>
</dbReference>
<dbReference type="GO" id="GO:0005783">
    <property type="term" value="C:endoplasmic reticulum"/>
    <property type="evidence" value="ECO:0007669"/>
    <property type="project" value="TreeGrafter"/>
</dbReference>
<feature type="region of interest" description="Disordered" evidence="5">
    <location>
        <begin position="184"/>
        <end position="269"/>
    </location>
</feature>
<comment type="caution">
    <text evidence="7">The sequence shown here is derived from an EMBL/GenBank/DDBJ whole genome shotgun (WGS) entry which is preliminary data.</text>
</comment>
<evidence type="ECO:0000256" key="3">
    <source>
        <dbReference type="ARBA" id="ARBA00022989"/>
    </source>
</evidence>
<evidence type="ECO:0000313" key="7">
    <source>
        <dbReference type="EMBL" id="KAK7756821.1"/>
    </source>
</evidence>
<dbReference type="InterPro" id="IPR004776">
    <property type="entry name" value="Mem_transp_PIN-like"/>
</dbReference>
<keyword evidence="2 6" id="KW-0812">Transmembrane</keyword>
<keyword evidence="8" id="KW-1185">Reference proteome</keyword>
<name>A0AAN9UZL2_9PEZI</name>
<comment type="subcellular location">
    <subcellularLocation>
        <location evidence="1">Membrane</location>
        <topology evidence="1">Multi-pass membrane protein</topology>
    </subcellularLocation>
</comment>
<accession>A0AAN9UZL2</accession>
<dbReference type="PANTHER" id="PTHR31794">
    <property type="entry name" value="AUXIN EFFLUX TRANSPORTER FAMILY PROTEIN (EUROFUNG)"/>
    <property type="match status" value="1"/>
</dbReference>